<name>A0A2W5RNP4_VARPD</name>
<dbReference type="EMBL" id="QFPP01000522">
    <property type="protein sequence ID" value="PZQ64890.1"/>
    <property type="molecule type" value="Genomic_DNA"/>
</dbReference>
<proteinExistence type="predicted"/>
<dbReference type="InterPro" id="IPR019546">
    <property type="entry name" value="TAT_signal_bac_arc"/>
</dbReference>
<dbReference type="AlphaFoldDB" id="A0A2W5RNP4"/>
<dbReference type="InterPro" id="IPR006311">
    <property type="entry name" value="TAT_signal"/>
</dbReference>
<sequence length="76" mass="7743">MPPRSPFVIAPPLGLSRRRFVQGLAAGGVLAGLSTPALRAFAQQGSATRGAAPVLKGTEFDLVIAESPVNFTGKPG</sequence>
<dbReference type="Proteomes" id="UP000249135">
    <property type="component" value="Unassembled WGS sequence"/>
</dbReference>
<feature type="non-terminal residue" evidence="1">
    <location>
        <position position="76"/>
    </location>
</feature>
<reference evidence="1 2" key="1">
    <citation type="submission" date="2017-08" db="EMBL/GenBank/DDBJ databases">
        <title>Infants hospitalized years apart are colonized by the same room-sourced microbial strains.</title>
        <authorList>
            <person name="Brooks B."/>
            <person name="Olm M.R."/>
            <person name="Firek B.A."/>
            <person name="Baker R."/>
            <person name="Thomas B.C."/>
            <person name="Morowitz M.J."/>
            <person name="Banfield J.F."/>
        </authorList>
    </citation>
    <scope>NUCLEOTIDE SEQUENCE [LARGE SCALE GENOMIC DNA]</scope>
    <source>
        <strain evidence="1">S2_005_003_R2_41</strain>
    </source>
</reference>
<protein>
    <submittedName>
        <fullName evidence="1">Copper resistance system multicopper oxidase</fullName>
    </submittedName>
</protein>
<gene>
    <name evidence="1" type="ORF">DI563_26215</name>
</gene>
<accession>A0A2W5RNP4</accession>
<evidence type="ECO:0000313" key="1">
    <source>
        <dbReference type="EMBL" id="PZQ64890.1"/>
    </source>
</evidence>
<evidence type="ECO:0000313" key="2">
    <source>
        <dbReference type="Proteomes" id="UP000249135"/>
    </source>
</evidence>
<organism evidence="1 2">
    <name type="scientific">Variovorax paradoxus</name>
    <dbReference type="NCBI Taxonomy" id="34073"/>
    <lineage>
        <taxon>Bacteria</taxon>
        <taxon>Pseudomonadati</taxon>
        <taxon>Pseudomonadota</taxon>
        <taxon>Betaproteobacteria</taxon>
        <taxon>Burkholderiales</taxon>
        <taxon>Comamonadaceae</taxon>
        <taxon>Variovorax</taxon>
    </lineage>
</organism>
<comment type="caution">
    <text evidence="1">The sequence shown here is derived from an EMBL/GenBank/DDBJ whole genome shotgun (WGS) entry which is preliminary data.</text>
</comment>
<dbReference type="NCBIfam" id="TIGR01409">
    <property type="entry name" value="TAT_signal_seq"/>
    <property type="match status" value="1"/>
</dbReference>
<dbReference type="PROSITE" id="PS51318">
    <property type="entry name" value="TAT"/>
    <property type="match status" value="1"/>
</dbReference>